<dbReference type="InterPro" id="IPR041018">
    <property type="entry name" value="ADPRTs_Tse2"/>
</dbReference>
<evidence type="ECO:0000313" key="2">
    <source>
        <dbReference type="EMBL" id="KAF2788227.1"/>
    </source>
</evidence>
<accession>A0A6A6WWX2</accession>
<dbReference type="Proteomes" id="UP000799757">
    <property type="component" value="Unassembled WGS sequence"/>
</dbReference>
<reference evidence="2" key="1">
    <citation type="journal article" date="2020" name="Stud. Mycol.">
        <title>101 Dothideomycetes genomes: a test case for predicting lifestyles and emergence of pathogens.</title>
        <authorList>
            <person name="Haridas S."/>
            <person name="Albert R."/>
            <person name="Binder M."/>
            <person name="Bloem J."/>
            <person name="Labutti K."/>
            <person name="Salamov A."/>
            <person name="Andreopoulos B."/>
            <person name="Baker S."/>
            <person name="Barry K."/>
            <person name="Bills G."/>
            <person name="Bluhm B."/>
            <person name="Cannon C."/>
            <person name="Castanera R."/>
            <person name="Culley D."/>
            <person name="Daum C."/>
            <person name="Ezra D."/>
            <person name="Gonzalez J."/>
            <person name="Henrissat B."/>
            <person name="Kuo A."/>
            <person name="Liang C."/>
            <person name="Lipzen A."/>
            <person name="Lutzoni F."/>
            <person name="Magnuson J."/>
            <person name="Mondo S."/>
            <person name="Nolan M."/>
            <person name="Ohm R."/>
            <person name="Pangilinan J."/>
            <person name="Park H.-J."/>
            <person name="Ramirez L."/>
            <person name="Alfaro M."/>
            <person name="Sun H."/>
            <person name="Tritt A."/>
            <person name="Yoshinaga Y."/>
            <person name="Zwiers L.-H."/>
            <person name="Turgeon B."/>
            <person name="Goodwin S."/>
            <person name="Spatafora J."/>
            <person name="Crous P."/>
            <person name="Grigoriev I."/>
        </authorList>
    </citation>
    <scope>NUCLEOTIDE SEQUENCE</scope>
    <source>
        <strain evidence="2">CBS 109.77</strain>
    </source>
</reference>
<dbReference type="EMBL" id="MU002235">
    <property type="protein sequence ID" value="KAF2788227.1"/>
    <property type="molecule type" value="Genomic_DNA"/>
</dbReference>
<proteinExistence type="predicted"/>
<evidence type="ECO:0000259" key="1">
    <source>
        <dbReference type="Pfam" id="PF18648"/>
    </source>
</evidence>
<feature type="domain" description="Tse2 ADP-ribosyltransferase toxin" evidence="1">
    <location>
        <begin position="41"/>
        <end position="186"/>
    </location>
</feature>
<dbReference type="AlphaFoldDB" id="A0A6A6WWX2"/>
<name>A0A6A6WWX2_9PLEO</name>
<dbReference type="OrthoDB" id="10266325at2759"/>
<evidence type="ECO:0000313" key="3">
    <source>
        <dbReference type="Proteomes" id="UP000799757"/>
    </source>
</evidence>
<organism evidence="2 3">
    <name type="scientific">Melanomma pulvis-pyrius CBS 109.77</name>
    <dbReference type="NCBI Taxonomy" id="1314802"/>
    <lineage>
        <taxon>Eukaryota</taxon>
        <taxon>Fungi</taxon>
        <taxon>Dikarya</taxon>
        <taxon>Ascomycota</taxon>
        <taxon>Pezizomycotina</taxon>
        <taxon>Dothideomycetes</taxon>
        <taxon>Pleosporomycetidae</taxon>
        <taxon>Pleosporales</taxon>
        <taxon>Melanommataceae</taxon>
        <taxon>Melanomma</taxon>
    </lineage>
</organism>
<protein>
    <recommendedName>
        <fullName evidence="1">Tse2 ADP-ribosyltransferase toxin domain-containing protein</fullName>
    </recommendedName>
</protein>
<keyword evidence="3" id="KW-1185">Reference proteome</keyword>
<sequence length="207" mass="23834">MFSRTYRPPILSSSARLSHTIKCTYRRGHSVISTHSSFPATLLRLNAGSAFKPFWFERQAQKNGLSINDQLGQSPEDGENANVWTNCLDIALNRAPLMPNTLMMQEIIRTAVDRYFENKENGMSVERPFILTILKGTILPKSLVLLREAPSQFSLQPFLHTSPNDLYNILDEFYSRYADKQDADEWLMDHKYEDAIAAENEKEWMAR</sequence>
<gene>
    <name evidence="2" type="ORF">K505DRAFT_255994</name>
</gene>
<dbReference type="Pfam" id="PF18648">
    <property type="entry name" value="ADPRTs_Tse2"/>
    <property type="match status" value="1"/>
</dbReference>